<feature type="chain" id="PRO_5019261141" description="Secreted protein" evidence="1">
    <location>
        <begin position="20"/>
        <end position="201"/>
    </location>
</feature>
<evidence type="ECO:0000313" key="2">
    <source>
        <dbReference type="EMBL" id="VEL15192.1"/>
    </source>
</evidence>
<name>A0A448WM84_9PLAT</name>
<sequence length="201" mass="20947">MSGWVLVCTSACARSHVCALCTVCISLGCTGGVAKLAKCRAILALFSKGLLSLPVALATEVSRPTPQLYHGSLFTCYMVLSLIASSGMPLVSRLPRSASSPRDSELAVSTGWRPASVDTLSAPPPLSLTTLSHSFLSDHILCLGQSTTGTGSVALCLSRSLSLCLARSAFPPAGRLHNRGGKTRSWRLRGEMASGLEGSDL</sequence>
<dbReference type="Proteomes" id="UP000784294">
    <property type="component" value="Unassembled WGS sequence"/>
</dbReference>
<proteinExistence type="predicted"/>
<accession>A0A448WM84</accession>
<comment type="caution">
    <text evidence="2">The sequence shown here is derived from an EMBL/GenBank/DDBJ whole genome shotgun (WGS) entry which is preliminary data.</text>
</comment>
<reference evidence="2" key="1">
    <citation type="submission" date="2018-11" db="EMBL/GenBank/DDBJ databases">
        <authorList>
            <consortium name="Pathogen Informatics"/>
        </authorList>
    </citation>
    <scope>NUCLEOTIDE SEQUENCE</scope>
</reference>
<gene>
    <name evidence="2" type="ORF">PXEA_LOCUS8632</name>
</gene>
<keyword evidence="1" id="KW-0732">Signal</keyword>
<dbReference type="EMBL" id="CAAALY010023776">
    <property type="protein sequence ID" value="VEL15192.1"/>
    <property type="molecule type" value="Genomic_DNA"/>
</dbReference>
<dbReference type="AlphaFoldDB" id="A0A448WM84"/>
<organism evidence="2 3">
    <name type="scientific">Protopolystoma xenopodis</name>
    <dbReference type="NCBI Taxonomy" id="117903"/>
    <lineage>
        <taxon>Eukaryota</taxon>
        <taxon>Metazoa</taxon>
        <taxon>Spiralia</taxon>
        <taxon>Lophotrochozoa</taxon>
        <taxon>Platyhelminthes</taxon>
        <taxon>Monogenea</taxon>
        <taxon>Polyopisthocotylea</taxon>
        <taxon>Polystomatidea</taxon>
        <taxon>Polystomatidae</taxon>
        <taxon>Protopolystoma</taxon>
    </lineage>
</organism>
<feature type="signal peptide" evidence="1">
    <location>
        <begin position="1"/>
        <end position="19"/>
    </location>
</feature>
<keyword evidence="3" id="KW-1185">Reference proteome</keyword>
<evidence type="ECO:0000256" key="1">
    <source>
        <dbReference type="SAM" id="SignalP"/>
    </source>
</evidence>
<evidence type="ECO:0000313" key="3">
    <source>
        <dbReference type="Proteomes" id="UP000784294"/>
    </source>
</evidence>
<protein>
    <recommendedName>
        <fullName evidence="4">Secreted protein</fullName>
    </recommendedName>
</protein>
<evidence type="ECO:0008006" key="4">
    <source>
        <dbReference type="Google" id="ProtNLM"/>
    </source>
</evidence>